<evidence type="ECO:0000256" key="14">
    <source>
        <dbReference type="ARBA" id="ARBA00023002"/>
    </source>
</evidence>
<evidence type="ECO:0000256" key="8">
    <source>
        <dbReference type="ARBA" id="ARBA00022618"/>
    </source>
</evidence>
<evidence type="ECO:0000256" key="11">
    <source>
        <dbReference type="ARBA" id="ARBA00022857"/>
    </source>
</evidence>
<organism evidence="21 22">
    <name type="scientific">Candidatus Avitreponema avistercoris</name>
    <dbReference type="NCBI Taxonomy" id="2840705"/>
    <lineage>
        <taxon>Bacteria</taxon>
        <taxon>Pseudomonadati</taxon>
        <taxon>Spirochaetota</taxon>
        <taxon>Spirochaetia</taxon>
        <taxon>Spirochaetales</taxon>
        <taxon>Candidatus Avitreponema</taxon>
    </lineage>
</organism>
<accession>A0A9D9EMZ2</accession>
<dbReference type="Pfam" id="PF01565">
    <property type="entry name" value="FAD_binding_4"/>
    <property type="match status" value="1"/>
</dbReference>
<proteinExistence type="inferred from homology"/>
<dbReference type="GO" id="GO:0009252">
    <property type="term" value="P:peptidoglycan biosynthetic process"/>
    <property type="evidence" value="ECO:0007669"/>
    <property type="project" value="UniProtKB-UniRule"/>
</dbReference>
<evidence type="ECO:0000256" key="2">
    <source>
        <dbReference type="ARBA" id="ARBA00003921"/>
    </source>
</evidence>
<sequence length="359" mass="37969">MKTNLREIFENSKMSGHALFSRAAAENRLVFGKNMRDCTTFRAGGPADVFVMPRTEAELADFAAVFLSLDIPVFVLGGGSNVLFPDEGFPGAVLSTVLLDAAVPERTEDGRIFLRCACGCPMDKAVETAVVAGFAGLERFAGLPGTAGGAAFMNARCYERSVSDIFFCADVLHVSPGGGVCAGGAESPGNTESRTEKIFFTDGEWAYKKSPFHTPPDGTCGGRVFGRFSPGSPSLSVLCAVVFALQAGVRSELEAVARQCRQDREKKGHFRLPSAGSVFKNNRAFGKPSGVLIDEAGLRGLTRGGAMVAPWHGNIIVNTGNATAADIRGLMEEVAETVLRRTGFRLEPEIIFAGGEGGV</sequence>
<evidence type="ECO:0000256" key="9">
    <source>
        <dbReference type="ARBA" id="ARBA00022630"/>
    </source>
</evidence>
<dbReference type="GO" id="GO:0008762">
    <property type="term" value="F:UDP-N-acetylmuramate dehydrogenase activity"/>
    <property type="evidence" value="ECO:0007669"/>
    <property type="project" value="UniProtKB-UniRule"/>
</dbReference>
<keyword evidence="9 19" id="KW-0285">Flavoprotein</keyword>
<dbReference type="SUPFAM" id="SSF56176">
    <property type="entry name" value="FAD-binding/transporter-associated domain-like"/>
    <property type="match status" value="1"/>
</dbReference>
<dbReference type="GO" id="GO:0008360">
    <property type="term" value="P:regulation of cell shape"/>
    <property type="evidence" value="ECO:0007669"/>
    <property type="project" value="UniProtKB-KW"/>
</dbReference>
<evidence type="ECO:0000256" key="17">
    <source>
        <dbReference type="ARBA" id="ARBA00031026"/>
    </source>
</evidence>
<dbReference type="SUPFAM" id="SSF56194">
    <property type="entry name" value="Uridine diphospho-N-Acetylenolpyruvylglucosamine reductase, MurB, C-terminal domain"/>
    <property type="match status" value="1"/>
</dbReference>
<comment type="pathway">
    <text evidence="4 19">Cell wall biogenesis; peptidoglycan biosynthesis.</text>
</comment>
<evidence type="ECO:0000256" key="16">
    <source>
        <dbReference type="ARBA" id="ARBA00023316"/>
    </source>
</evidence>
<dbReference type="AlphaFoldDB" id="A0A9D9EMZ2"/>
<keyword evidence="13 19" id="KW-0573">Peptidoglycan synthesis</keyword>
<evidence type="ECO:0000259" key="20">
    <source>
        <dbReference type="PROSITE" id="PS51387"/>
    </source>
</evidence>
<keyword evidence="11 19" id="KW-0521">NADP</keyword>
<dbReference type="InterPro" id="IPR011601">
    <property type="entry name" value="MurB_C"/>
</dbReference>
<comment type="caution">
    <text evidence="21">The sequence shown here is derived from an EMBL/GenBank/DDBJ whole genome shotgun (WGS) entry which is preliminary data.</text>
</comment>
<evidence type="ECO:0000313" key="22">
    <source>
        <dbReference type="Proteomes" id="UP000823616"/>
    </source>
</evidence>
<dbReference type="Gene3D" id="3.30.465.10">
    <property type="match status" value="1"/>
</dbReference>
<feature type="active site" description="Proton donor" evidence="19">
    <location>
        <position position="277"/>
    </location>
</feature>
<comment type="catalytic activity">
    <reaction evidence="18 19">
        <text>UDP-N-acetyl-alpha-D-muramate + NADP(+) = UDP-N-acetyl-3-O-(1-carboxyvinyl)-alpha-D-glucosamine + NADPH + H(+)</text>
        <dbReference type="Rhea" id="RHEA:12248"/>
        <dbReference type="ChEBI" id="CHEBI:15378"/>
        <dbReference type="ChEBI" id="CHEBI:57783"/>
        <dbReference type="ChEBI" id="CHEBI:58349"/>
        <dbReference type="ChEBI" id="CHEBI:68483"/>
        <dbReference type="ChEBI" id="CHEBI:70757"/>
        <dbReference type="EC" id="1.3.1.98"/>
    </reaction>
</comment>
<dbReference type="GO" id="GO:0005829">
    <property type="term" value="C:cytosol"/>
    <property type="evidence" value="ECO:0007669"/>
    <property type="project" value="TreeGrafter"/>
</dbReference>
<keyword evidence="15 19" id="KW-0131">Cell cycle</keyword>
<comment type="caution">
    <text evidence="19">Lacks conserved residue(s) required for the propagation of feature annotation.</text>
</comment>
<evidence type="ECO:0000256" key="13">
    <source>
        <dbReference type="ARBA" id="ARBA00022984"/>
    </source>
</evidence>
<comment type="subcellular location">
    <subcellularLocation>
        <location evidence="3 19">Cytoplasm</location>
    </subcellularLocation>
</comment>
<dbReference type="GO" id="GO:0071555">
    <property type="term" value="P:cell wall organization"/>
    <property type="evidence" value="ECO:0007669"/>
    <property type="project" value="UniProtKB-KW"/>
</dbReference>
<keyword evidence="8 19" id="KW-0132">Cell division</keyword>
<dbReference type="InterPro" id="IPR016166">
    <property type="entry name" value="FAD-bd_PCMH"/>
</dbReference>
<dbReference type="InterPro" id="IPR006094">
    <property type="entry name" value="Oxid_FAD_bind_N"/>
</dbReference>
<evidence type="ECO:0000256" key="18">
    <source>
        <dbReference type="ARBA" id="ARBA00048914"/>
    </source>
</evidence>
<keyword evidence="14 19" id="KW-0560">Oxidoreductase</keyword>
<dbReference type="InterPro" id="IPR036318">
    <property type="entry name" value="FAD-bd_PCMH-like_sf"/>
</dbReference>
<evidence type="ECO:0000256" key="12">
    <source>
        <dbReference type="ARBA" id="ARBA00022960"/>
    </source>
</evidence>
<evidence type="ECO:0000256" key="5">
    <source>
        <dbReference type="ARBA" id="ARBA00012518"/>
    </source>
</evidence>
<dbReference type="PROSITE" id="PS51387">
    <property type="entry name" value="FAD_PCMH"/>
    <property type="match status" value="1"/>
</dbReference>
<dbReference type="InterPro" id="IPR016167">
    <property type="entry name" value="FAD-bd_PCMH_sub1"/>
</dbReference>
<evidence type="ECO:0000256" key="3">
    <source>
        <dbReference type="ARBA" id="ARBA00004496"/>
    </source>
</evidence>
<reference evidence="21" key="1">
    <citation type="submission" date="2020-10" db="EMBL/GenBank/DDBJ databases">
        <authorList>
            <person name="Gilroy R."/>
        </authorList>
    </citation>
    <scope>NUCLEOTIDE SEQUENCE</scope>
    <source>
        <strain evidence="21">B3-4054</strain>
    </source>
</reference>
<evidence type="ECO:0000313" key="21">
    <source>
        <dbReference type="EMBL" id="MBO8449935.1"/>
    </source>
</evidence>
<evidence type="ECO:0000256" key="10">
    <source>
        <dbReference type="ARBA" id="ARBA00022827"/>
    </source>
</evidence>
<name>A0A9D9EMZ2_9SPIR</name>
<dbReference type="InterPro" id="IPR016169">
    <property type="entry name" value="FAD-bd_PCMH_sub2"/>
</dbReference>
<dbReference type="HAMAP" id="MF_00037">
    <property type="entry name" value="MurB"/>
    <property type="match status" value="1"/>
</dbReference>
<evidence type="ECO:0000256" key="19">
    <source>
        <dbReference type="HAMAP-Rule" id="MF_00037"/>
    </source>
</evidence>
<evidence type="ECO:0000256" key="6">
    <source>
        <dbReference type="ARBA" id="ARBA00015188"/>
    </source>
</evidence>
<keyword evidence="12 19" id="KW-0133">Cell shape</keyword>
<comment type="function">
    <text evidence="2 19">Cell wall formation.</text>
</comment>
<dbReference type="Gene3D" id="3.30.43.10">
    <property type="entry name" value="Uridine Diphospho-n-acetylenolpyruvylglucosamine Reductase, domain 2"/>
    <property type="match status" value="1"/>
</dbReference>
<evidence type="ECO:0000256" key="15">
    <source>
        <dbReference type="ARBA" id="ARBA00023306"/>
    </source>
</evidence>
<dbReference type="Pfam" id="PF02873">
    <property type="entry name" value="MurB_C"/>
    <property type="match status" value="1"/>
</dbReference>
<dbReference type="GO" id="GO:0071949">
    <property type="term" value="F:FAD binding"/>
    <property type="evidence" value="ECO:0007669"/>
    <property type="project" value="InterPro"/>
</dbReference>
<dbReference type="PANTHER" id="PTHR21071:SF4">
    <property type="entry name" value="UDP-N-ACETYLENOLPYRUVOYLGLUCOSAMINE REDUCTASE"/>
    <property type="match status" value="1"/>
</dbReference>
<protein>
    <recommendedName>
        <fullName evidence="6 19">UDP-N-acetylenolpyruvoylglucosamine reductase</fullName>
        <ecNumber evidence="5 19">1.3.1.98</ecNumber>
    </recommendedName>
    <alternativeName>
        <fullName evidence="17 19">UDP-N-acetylmuramate dehydrogenase</fullName>
    </alternativeName>
</protein>
<keyword evidence="16 19" id="KW-0961">Cell wall biogenesis/degradation</keyword>
<dbReference type="PANTHER" id="PTHR21071">
    <property type="entry name" value="UDP-N-ACETYLENOLPYRUVOYLGLUCOSAMINE REDUCTASE"/>
    <property type="match status" value="1"/>
</dbReference>
<dbReference type="EC" id="1.3.1.98" evidence="5 19"/>
<dbReference type="Proteomes" id="UP000823616">
    <property type="component" value="Unassembled WGS sequence"/>
</dbReference>
<dbReference type="NCBIfam" id="TIGR00179">
    <property type="entry name" value="murB"/>
    <property type="match status" value="1"/>
</dbReference>
<keyword evidence="10 19" id="KW-0274">FAD</keyword>
<dbReference type="InterPro" id="IPR036635">
    <property type="entry name" value="MurB_C_sf"/>
</dbReference>
<comment type="cofactor">
    <cofactor evidence="1 19">
        <name>FAD</name>
        <dbReference type="ChEBI" id="CHEBI:57692"/>
    </cofactor>
</comment>
<evidence type="ECO:0000256" key="1">
    <source>
        <dbReference type="ARBA" id="ARBA00001974"/>
    </source>
</evidence>
<feature type="domain" description="FAD-binding PCMH-type" evidence="20">
    <location>
        <begin position="42"/>
        <end position="248"/>
    </location>
</feature>
<gene>
    <name evidence="19 21" type="primary">murB</name>
    <name evidence="21" type="ORF">IAA96_02395</name>
</gene>
<feature type="active site" evidence="19">
    <location>
        <position position="349"/>
    </location>
</feature>
<dbReference type="Gene3D" id="3.90.78.10">
    <property type="entry name" value="UDP-N-acetylenolpyruvoylglucosamine reductase, C-terminal domain"/>
    <property type="match status" value="1"/>
</dbReference>
<keyword evidence="7 19" id="KW-0963">Cytoplasm</keyword>
<reference evidence="21" key="2">
    <citation type="journal article" date="2021" name="PeerJ">
        <title>Extensive microbial diversity within the chicken gut microbiome revealed by metagenomics and culture.</title>
        <authorList>
            <person name="Gilroy R."/>
            <person name="Ravi A."/>
            <person name="Getino M."/>
            <person name="Pursley I."/>
            <person name="Horton D.L."/>
            <person name="Alikhan N.F."/>
            <person name="Baker D."/>
            <person name="Gharbi K."/>
            <person name="Hall N."/>
            <person name="Watson M."/>
            <person name="Adriaenssens E.M."/>
            <person name="Foster-Nyarko E."/>
            <person name="Jarju S."/>
            <person name="Secka A."/>
            <person name="Antonio M."/>
            <person name="Oren A."/>
            <person name="Chaudhuri R.R."/>
            <person name="La Ragione R."/>
            <person name="Hildebrand F."/>
            <person name="Pallen M.J."/>
        </authorList>
    </citation>
    <scope>NUCLEOTIDE SEQUENCE</scope>
    <source>
        <strain evidence="21">B3-4054</strain>
    </source>
</reference>
<dbReference type="GO" id="GO:0051301">
    <property type="term" value="P:cell division"/>
    <property type="evidence" value="ECO:0007669"/>
    <property type="project" value="UniProtKB-KW"/>
</dbReference>
<evidence type="ECO:0000256" key="7">
    <source>
        <dbReference type="ARBA" id="ARBA00022490"/>
    </source>
</evidence>
<evidence type="ECO:0000256" key="4">
    <source>
        <dbReference type="ARBA" id="ARBA00004752"/>
    </source>
</evidence>
<comment type="similarity">
    <text evidence="19">Belongs to the MurB family.</text>
</comment>
<dbReference type="EMBL" id="JADIMS010000039">
    <property type="protein sequence ID" value="MBO8449935.1"/>
    <property type="molecule type" value="Genomic_DNA"/>
</dbReference>
<dbReference type="InterPro" id="IPR003170">
    <property type="entry name" value="MurB"/>
</dbReference>